<dbReference type="AlphaFoldDB" id="A0A3N4LTD4"/>
<dbReference type="SUPFAM" id="SSF64005">
    <property type="entry name" value="Undecaprenyl diphosphate synthase"/>
    <property type="match status" value="1"/>
</dbReference>
<evidence type="ECO:0000256" key="6">
    <source>
        <dbReference type="ARBA" id="ARBA00022679"/>
    </source>
</evidence>
<evidence type="ECO:0000256" key="9">
    <source>
        <dbReference type="ARBA" id="ARBA00022842"/>
    </source>
</evidence>
<evidence type="ECO:0000256" key="5">
    <source>
        <dbReference type="ARBA" id="ARBA00012596"/>
    </source>
</evidence>
<dbReference type="InterPro" id="IPR036424">
    <property type="entry name" value="UPP_synth-like_sf"/>
</dbReference>
<keyword evidence="6" id="KW-0808">Transferase</keyword>
<dbReference type="PANTHER" id="PTHR21528">
    <property type="entry name" value="DEHYDRODOLICHYL DIPHOSPHATE SYNTHASE COMPLEX SUBUNIT NUS1"/>
    <property type="match status" value="1"/>
</dbReference>
<dbReference type="EC" id="2.5.1.87" evidence="5"/>
<evidence type="ECO:0000313" key="13">
    <source>
        <dbReference type="EMBL" id="RPB24809.1"/>
    </source>
</evidence>
<dbReference type="FunCoup" id="A0A3N4LTD4">
    <property type="interactions" value="274"/>
</dbReference>
<keyword evidence="8" id="KW-0256">Endoplasmic reticulum</keyword>
<dbReference type="UniPathway" id="UPA00378"/>
<dbReference type="InterPro" id="IPR038887">
    <property type="entry name" value="Nus1/NgBR"/>
</dbReference>
<keyword evidence="11" id="KW-0472">Membrane</keyword>
<reference evidence="13 14" key="1">
    <citation type="journal article" date="2018" name="Nat. Ecol. Evol.">
        <title>Pezizomycetes genomes reveal the molecular basis of ectomycorrhizal truffle lifestyle.</title>
        <authorList>
            <person name="Murat C."/>
            <person name="Payen T."/>
            <person name="Noel B."/>
            <person name="Kuo A."/>
            <person name="Morin E."/>
            <person name="Chen J."/>
            <person name="Kohler A."/>
            <person name="Krizsan K."/>
            <person name="Balestrini R."/>
            <person name="Da Silva C."/>
            <person name="Montanini B."/>
            <person name="Hainaut M."/>
            <person name="Levati E."/>
            <person name="Barry K.W."/>
            <person name="Belfiori B."/>
            <person name="Cichocki N."/>
            <person name="Clum A."/>
            <person name="Dockter R.B."/>
            <person name="Fauchery L."/>
            <person name="Guy J."/>
            <person name="Iotti M."/>
            <person name="Le Tacon F."/>
            <person name="Lindquist E.A."/>
            <person name="Lipzen A."/>
            <person name="Malagnac F."/>
            <person name="Mello A."/>
            <person name="Molinier V."/>
            <person name="Miyauchi S."/>
            <person name="Poulain J."/>
            <person name="Riccioni C."/>
            <person name="Rubini A."/>
            <person name="Sitrit Y."/>
            <person name="Splivallo R."/>
            <person name="Traeger S."/>
            <person name="Wang M."/>
            <person name="Zifcakova L."/>
            <person name="Wipf D."/>
            <person name="Zambonelli A."/>
            <person name="Paolocci F."/>
            <person name="Nowrousian M."/>
            <person name="Ottonello S."/>
            <person name="Baldrian P."/>
            <person name="Spatafora J.W."/>
            <person name="Henrissat B."/>
            <person name="Nagy L.G."/>
            <person name="Aury J.M."/>
            <person name="Wincker P."/>
            <person name="Grigoriev I.V."/>
            <person name="Bonfante P."/>
            <person name="Martin F.M."/>
        </authorList>
    </citation>
    <scope>NUCLEOTIDE SEQUENCE [LARGE SCALE GENOMIC DNA]</scope>
    <source>
        <strain evidence="13 14">ATCC MYA-4762</strain>
    </source>
</reference>
<gene>
    <name evidence="13" type="ORF">L211DRAFT_837193</name>
</gene>
<proteinExistence type="inferred from homology"/>
<keyword evidence="7" id="KW-0812">Transmembrane</keyword>
<comment type="pathway">
    <text evidence="3">Protein modification; protein glycosylation.</text>
</comment>
<dbReference type="GO" id="GO:0005789">
    <property type="term" value="C:endoplasmic reticulum membrane"/>
    <property type="evidence" value="ECO:0007669"/>
    <property type="project" value="UniProtKB-SubCell"/>
</dbReference>
<dbReference type="Proteomes" id="UP000267821">
    <property type="component" value="Unassembled WGS sequence"/>
</dbReference>
<keyword evidence="9" id="KW-0460">Magnesium</keyword>
<evidence type="ECO:0000256" key="4">
    <source>
        <dbReference type="ARBA" id="ARBA00005432"/>
    </source>
</evidence>
<dbReference type="OrthoDB" id="19639at2759"/>
<dbReference type="GO" id="GO:0045547">
    <property type="term" value="F:ditrans,polycis-polyprenyl diphosphate synthase [(2E,6E)-farnesyl diphosphate specific] activity"/>
    <property type="evidence" value="ECO:0007669"/>
    <property type="project" value="UniProtKB-EC"/>
</dbReference>
<keyword evidence="14" id="KW-1185">Reference proteome</keyword>
<dbReference type="EMBL" id="ML121540">
    <property type="protein sequence ID" value="RPB24809.1"/>
    <property type="molecule type" value="Genomic_DNA"/>
</dbReference>
<comment type="catalytic activity">
    <reaction evidence="12">
        <text>n isopentenyl diphosphate + (2E,6E)-farnesyl diphosphate = a di-trans,poly-cis-polyprenyl diphosphate + n diphosphate</text>
        <dbReference type="Rhea" id="RHEA:53008"/>
        <dbReference type="Rhea" id="RHEA-COMP:19494"/>
        <dbReference type="ChEBI" id="CHEBI:33019"/>
        <dbReference type="ChEBI" id="CHEBI:128769"/>
        <dbReference type="ChEBI" id="CHEBI:136960"/>
        <dbReference type="ChEBI" id="CHEBI:175763"/>
        <dbReference type="EC" id="2.5.1.87"/>
    </reaction>
</comment>
<dbReference type="InParanoid" id="A0A3N4LTD4"/>
<dbReference type="GO" id="GO:1904423">
    <property type="term" value="C:dehydrodolichyl diphosphate synthase complex"/>
    <property type="evidence" value="ECO:0007669"/>
    <property type="project" value="InterPro"/>
</dbReference>
<evidence type="ECO:0000256" key="1">
    <source>
        <dbReference type="ARBA" id="ARBA00001946"/>
    </source>
</evidence>
<dbReference type="Gene3D" id="3.40.1180.10">
    <property type="entry name" value="Decaprenyl diphosphate synthase-like"/>
    <property type="match status" value="1"/>
</dbReference>
<keyword evidence="10" id="KW-1133">Transmembrane helix</keyword>
<dbReference type="STRING" id="1051890.A0A3N4LTD4"/>
<dbReference type="PANTHER" id="PTHR21528:SF0">
    <property type="entry name" value="DEHYDRODOLICHYL DIPHOSPHATE SYNTHASE COMPLEX SUBUNIT NUS1"/>
    <property type="match status" value="1"/>
</dbReference>
<evidence type="ECO:0000256" key="11">
    <source>
        <dbReference type="ARBA" id="ARBA00023136"/>
    </source>
</evidence>
<comment type="cofactor">
    <cofactor evidence="1">
        <name>Mg(2+)</name>
        <dbReference type="ChEBI" id="CHEBI:18420"/>
    </cofactor>
</comment>
<evidence type="ECO:0000256" key="12">
    <source>
        <dbReference type="ARBA" id="ARBA00047353"/>
    </source>
</evidence>
<evidence type="ECO:0000256" key="2">
    <source>
        <dbReference type="ARBA" id="ARBA00004586"/>
    </source>
</evidence>
<protein>
    <recommendedName>
        <fullName evidence="5">ditrans,polycis-polyprenyl diphosphate synthase [(2E,6E)-farnesyldiphosphate specific]</fullName>
        <ecNumber evidence="5">2.5.1.87</ecNumber>
    </recommendedName>
</protein>
<evidence type="ECO:0000256" key="3">
    <source>
        <dbReference type="ARBA" id="ARBA00004922"/>
    </source>
</evidence>
<name>A0A3N4LTD4_9PEZI</name>
<evidence type="ECO:0000256" key="8">
    <source>
        <dbReference type="ARBA" id="ARBA00022824"/>
    </source>
</evidence>
<comment type="similarity">
    <text evidence="4">Belongs to the UPP synthase family.</text>
</comment>
<evidence type="ECO:0000256" key="10">
    <source>
        <dbReference type="ARBA" id="ARBA00022989"/>
    </source>
</evidence>
<evidence type="ECO:0000313" key="14">
    <source>
        <dbReference type="Proteomes" id="UP000267821"/>
    </source>
</evidence>
<accession>A0A3N4LTD4</accession>
<evidence type="ECO:0000256" key="7">
    <source>
        <dbReference type="ARBA" id="ARBA00022692"/>
    </source>
</evidence>
<sequence length="317" mass="36224">MPAMPTGLRPRNIQTSKNDLDALERERLVRSHVPPDSPDLRSRRPIRSFLVTRLYHLVLAITHLLLTIYYRSRYAYNNVLDRGYSMLYYHHRTPQLIQKDVKQLERLPNHLSVILDYDQNDRVGGLDTLIDDVAEIACWCASAGIPMLSVYERTGILKGYITTSHRAIAQRLHAYFGKERPTLRVRAPHSPAFANGDSPSDSGELEDADIEILFISEEDGRESLVDLTRTLCEMAQRGKISVDDVTQDLIDAEVSGTLMTEPDLLIVFTPMVVLKGYPPWQIRLTELFYSKDNNGVGYQVFLRALYKYAKAEMRLGR</sequence>
<organism evidence="13 14">
    <name type="scientific">Terfezia boudieri ATCC MYA-4762</name>
    <dbReference type="NCBI Taxonomy" id="1051890"/>
    <lineage>
        <taxon>Eukaryota</taxon>
        <taxon>Fungi</taxon>
        <taxon>Dikarya</taxon>
        <taxon>Ascomycota</taxon>
        <taxon>Pezizomycotina</taxon>
        <taxon>Pezizomycetes</taxon>
        <taxon>Pezizales</taxon>
        <taxon>Pezizaceae</taxon>
        <taxon>Terfezia</taxon>
    </lineage>
</organism>
<comment type="subcellular location">
    <subcellularLocation>
        <location evidence="2">Endoplasmic reticulum membrane</location>
    </subcellularLocation>
</comment>